<evidence type="ECO:0008006" key="3">
    <source>
        <dbReference type="Google" id="ProtNLM"/>
    </source>
</evidence>
<proteinExistence type="predicted"/>
<dbReference type="SUPFAM" id="SSF54593">
    <property type="entry name" value="Glyoxalase/Bleomycin resistance protein/Dihydroxybiphenyl dioxygenase"/>
    <property type="match status" value="1"/>
</dbReference>
<reference evidence="1 2" key="1">
    <citation type="journal article" date="2019" name="Int. J. Syst. Evol. Microbiol.">
        <title>The Global Catalogue of Microorganisms (GCM) 10K type strain sequencing project: providing services to taxonomists for standard genome sequencing and annotation.</title>
        <authorList>
            <consortium name="The Broad Institute Genomics Platform"/>
            <consortium name="The Broad Institute Genome Sequencing Center for Infectious Disease"/>
            <person name="Wu L."/>
            <person name="Ma J."/>
        </authorList>
    </citation>
    <scope>NUCLEOTIDE SEQUENCE [LARGE SCALE GENOMIC DNA]</scope>
    <source>
        <strain evidence="1 2">JCM 10696</strain>
    </source>
</reference>
<name>A0ABN1RWE3_9ACTN</name>
<evidence type="ECO:0000313" key="2">
    <source>
        <dbReference type="Proteomes" id="UP001500665"/>
    </source>
</evidence>
<dbReference type="RefSeq" id="WP_106396701.1">
    <property type="nucleotide sequence ID" value="NZ_BAAAHH010000041.1"/>
</dbReference>
<comment type="caution">
    <text evidence="1">The sequence shown here is derived from an EMBL/GenBank/DDBJ whole genome shotgun (WGS) entry which is preliminary data.</text>
</comment>
<keyword evidence="2" id="KW-1185">Reference proteome</keyword>
<dbReference type="Gene3D" id="3.10.180.10">
    <property type="entry name" value="2,3-Dihydroxybiphenyl 1,2-Dioxygenase, domain 1"/>
    <property type="match status" value="1"/>
</dbReference>
<dbReference type="InterPro" id="IPR029068">
    <property type="entry name" value="Glyas_Bleomycin-R_OHBP_Dase"/>
</dbReference>
<protein>
    <recommendedName>
        <fullName evidence="3">Glyoxalase-like domain-containing protein</fullName>
    </recommendedName>
</protein>
<sequence>MSRSEDRLVWADRDGPVADAMAMGDRWPPTAAPHWVPHFTVDDCDEAAARAVEVCAQIRTAPVDRDQGRFCDLIDPQGAHLALLCPPRGKASLLSFQSLLRPFKGKNLRTRPPQGPS</sequence>
<dbReference type="EMBL" id="BAAAHH010000041">
    <property type="protein sequence ID" value="GAA0966105.1"/>
    <property type="molecule type" value="Genomic_DNA"/>
</dbReference>
<gene>
    <name evidence="1" type="ORF">GCM10009550_67750</name>
</gene>
<organism evidence="1 2">
    <name type="scientific">Actinocorallia libanotica</name>
    <dbReference type="NCBI Taxonomy" id="46162"/>
    <lineage>
        <taxon>Bacteria</taxon>
        <taxon>Bacillati</taxon>
        <taxon>Actinomycetota</taxon>
        <taxon>Actinomycetes</taxon>
        <taxon>Streptosporangiales</taxon>
        <taxon>Thermomonosporaceae</taxon>
        <taxon>Actinocorallia</taxon>
    </lineage>
</organism>
<dbReference type="Proteomes" id="UP001500665">
    <property type="component" value="Unassembled WGS sequence"/>
</dbReference>
<accession>A0ABN1RWE3</accession>
<evidence type="ECO:0000313" key="1">
    <source>
        <dbReference type="EMBL" id="GAA0966105.1"/>
    </source>
</evidence>